<name>A0A1R2B5C8_9CILI</name>
<evidence type="ECO:0000313" key="3">
    <source>
        <dbReference type="Proteomes" id="UP000187209"/>
    </source>
</evidence>
<dbReference type="Proteomes" id="UP000187209">
    <property type="component" value="Unassembled WGS sequence"/>
</dbReference>
<proteinExistence type="predicted"/>
<reference evidence="2 3" key="1">
    <citation type="submission" date="2016-11" db="EMBL/GenBank/DDBJ databases">
        <title>The macronuclear genome of Stentor coeruleus: a giant cell with tiny introns.</title>
        <authorList>
            <person name="Slabodnick M."/>
            <person name="Ruby J.G."/>
            <person name="Reiff S.B."/>
            <person name="Swart E.C."/>
            <person name="Gosai S."/>
            <person name="Prabakaran S."/>
            <person name="Witkowska E."/>
            <person name="Larue G.E."/>
            <person name="Fisher S."/>
            <person name="Freeman R.M."/>
            <person name="Gunawardena J."/>
            <person name="Chu W."/>
            <person name="Stover N.A."/>
            <person name="Gregory B.D."/>
            <person name="Nowacki M."/>
            <person name="Derisi J."/>
            <person name="Roy S.W."/>
            <person name="Marshall W.F."/>
            <person name="Sood P."/>
        </authorList>
    </citation>
    <scope>NUCLEOTIDE SEQUENCE [LARGE SCALE GENOMIC DNA]</scope>
    <source>
        <strain evidence="2">WM001</strain>
    </source>
</reference>
<feature type="region of interest" description="Disordered" evidence="1">
    <location>
        <begin position="250"/>
        <end position="272"/>
    </location>
</feature>
<protein>
    <submittedName>
        <fullName evidence="2">Uncharacterized protein</fullName>
    </submittedName>
</protein>
<dbReference type="AlphaFoldDB" id="A0A1R2B5C8"/>
<evidence type="ECO:0000313" key="2">
    <source>
        <dbReference type="EMBL" id="OMJ71972.1"/>
    </source>
</evidence>
<dbReference type="EMBL" id="MPUH01000941">
    <property type="protein sequence ID" value="OMJ71972.1"/>
    <property type="molecule type" value="Genomic_DNA"/>
</dbReference>
<gene>
    <name evidence="2" type="ORF">SteCoe_29708</name>
</gene>
<accession>A0A1R2B5C8</accession>
<comment type="caution">
    <text evidence="2">The sequence shown here is derived from an EMBL/GenBank/DDBJ whole genome shotgun (WGS) entry which is preliminary data.</text>
</comment>
<sequence length="272" mass="31346">MSDELFVLRAETATRSPRFSVNLNNKKLSFPCETSIAPQEPSKIGGIFPETESPRRHTMISRIPKDSDGYIKSTYQKIVSKSDVKKRLSIKIIDKSSLDDQMSKTPKDIHLMPPEKRRRSTRLVIKNTGYSLSPRYSLNSSFDDNDFLNKSSDNSEKYGDNKLNFTAAVNKALKRKMPARFTVVTDSKPSSKPKVLPPMNLKDDLKFLLEHTFGSLQKEFLIEKKHRDTTDKPLMPNILKRMNDENWKWEAPKYDYDDEKNEQETNSSDESS</sequence>
<organism evidence="2 3">
    <name type="scientific">Stentor coeruleus</name>
    <dbReference type="NCBI Taxonomy" id="5963"/>
    <lineage>
        <taxon>Eukaryota</taxon>
        <taxon>Sar</taxon>
        <taxon>Alveolata</taxon>
        <taxon>Ciliophora</taxon>
        <taxon>Postciliodesmatophora</taxon>
        <taxon>Heterotrichea</taxon>
        <taxon>Heterotrichida</taxon>
        <taxon>Stentoridae</taxon>
        <taxon>Stentor</taxon>
    </lineage>
</organism>
<keyword evidence="3" id="KW-1185">Reference proteome</keyword>
<evidence type="ECO:0000256" key="1">
    <source>
        <dbReference type="SAM" id="MobiDB-lite"/>
    </source>
</evidence>